<dbReference type="PIRSF" id="PIRSF006170">
    <property type="entry name" value="YfgM"/>
    <property type="match status" value="1"/>
</dbReference>
<reference evidence="12" key="1">
    <citation type="journal article" date="2019" name="Int. J. Syst. Evol. Microbiol.">
        <title>The Global Catalogue of Microorganisms (GCM) 10K type strain sequencing project: providing services to taxonomists for standard genome sequencing and annotation.</title>
        <authorList>
            <consortium name="The Broad Institute Genomics Platform"/>
            <consortium name="The Broad Institute Genome Sequencing Center for Infectious Disease"/>
            <person name="Wu L."/>
            <person name="Ma J."/>
        </authorList>
    </citation>
    <scope>NUCLEOTIDE SEQUENCE [LARGE SCALE GENOMIC DNA]</scope>
    <source>
        <strain evidence="12">CCUG 54518</strain>
    </source>
</reference>
<comment type="similarity">
    <text evidence="7">Belongs to the YfgM family.</text>
</comment>
<name>A0ABW2R8P9_9BURK</name>
<evidence type="ECO:0000256" key="3">
    <source>
        <dbReference type="ARBA" id="ARBA00022692"/>
    </source>
</evidence>
<evidence type="ECO:0000256" key="2">
    <source>
        <dbReference type="ARBA" id="ARBA00022475"/>
    </source>
</evidence>
<protein>
    <recommendedName>
        <fullName evidence="8">Ancillary SecYEG translocon subunit</fullName>
    </recommendedName>
</protein>
<comment type="caution">
    <text evidence="11">The sequence shown here is derived from an EMBL/GenBank/DDBJ whole genome shotgun (WGS) entry which is preliminary data.</text>
</comment>
<dbReference type="InterPro" id="IPR011990">
    <property type="entry name" value="TPR-like_helical_dom_sf"/>
</dbReference>
<comment type="subcellular location">
    <subcellularLocation>
        <location evidence="1">Cell membrane</location>
        <topology evidence="1">Single-pass type II membrane protein</topology>
    </subcellularLocation>
</comment>
<dbReference type="RefSeq" id="WP_382255880.1">
    <property type="nucleotide sequence ID" value="NZ_JBHTBX010000004.1"/>
</dbReference>
<dbReference type="Gene3D" id="1.25.40.10">
    <property type="entry name" value="Tetratricopeptide repeat domain"/>
    <property type="match status" value="1"/>
</dbReference>
<dbReference type="InterPro" id="IPR026039">
    <property type="entry name" value="YfgM"/>
</dbReference>
<organism evidence="11 12">
    <name type="scientific">Hydrogenophaga bisanensis</name>
    <dbReference type="NCBI Taxonomy" id="439611"/>
    <lineage>
        <taxon>Bacteria</taxon>
        <taxon>Pseudomonadati</taxon>
        <taxon>Pseudomonadota</taxon>
        <taxon>Betaproteobacteria</taxon>
        <taxon>Burkholderiales</taxon>
        <taxon>Comamonadaceae</taxon>
        <taxon>Hydrogenophaga</taxon>
    </lineage>
</organism>
<keyword evidence="12" id="KW-1185">Reference proteome</keyword>
<keyword evidence="2" id="KW-1003">Cell membrane</keyword>
<keyword evidence="4 9" id="KW-1133">Transmembrane helix</keyword>
<proteinExistence type="inferred from homology"/>
<feature type="domain" description="Ancillary SecYEG translocon subunit/Cell division coordinator CpoB TPR" evidence="10">
    <location>
        <begin position="17"/>
        <end position="210"/>
    </location>
</feature>
<keyword evidence="3 9" id="KW-0812">Transmembrane</keyword>
<dbReference type="Proteomes" id="UP001596495">
    <property type="component" value="Unassembled WGS sequence"/>
</dbReference>
<dbReference type="InterPro" id="IPR018704">
    <property type="entry name" value="SecYEG/CpoB_TPR"/>
</dbReference>
<evidence type="ECO:0000313" key="11">
    <source>
        <dbReference type="EMBL" id="MFC7434484.1"/>
    </source>
</evidence>
<evidence type="ECO:0000256" key="4">
    <source>
        <dbReference type="ARBA" id="ARBA00022989"/>
    </source>
</evidence>
<dbReference type="Pfam" id="PF09976">
    <property type="entry name" value="TPR_21"/>
    <property type="match status" value="1"/>
</dbReference>
<evidence type="ECO:0000256" key="6">
    <source>
        <dbReference type="ARBA" id="ARBA00023186"/>
    </source>
</evidence>
<gene>
    <name evidence="11" type="ORF">ACFQNJ_08170</name>
</gene>
<feature type="transmembrane region" description="Helical" evidence="9">
    <location>
        <begin position="20"/>
        <end position="44"/>
    </location>
</feature>
<evidence type="ECO:0000256" key="7">
    <source>
        <dbReference type="ARBA" id="ARBA00024197"/>
    </source>
</evidence>
<dbReference type="SUPFAM" id="SSF48452">
    <property type="entry name" value="TPR-like"/>
    <property type="match status" value="1"/>
</dbReference>
<evidence type="ECO:0000256" key="5">
    <source>
        <dbReference type="ARBA" id="ARBA00023136"/>
    </source>
</evidence>
<evidence type="ECO:0000256" key="8">
    <source>
        <dbReference type="ARBA" id="ARBA00024235"/>
    </source>
</evidence>
<evidence type="ECO:0000259" key="10">
    <source>
        <dbReference type="Pfam" id="PF09976"/>
    </source>
</evidence>
<keyword evidence="5 9" id="KW-0472">Membrane</keyword>
<dbReference type="PANTHER" id="PTHR38035">
    <property type="entry name" value="UPF0070 PROTEIN YFGM"/>
    <property type="match status" value="1"/>
</dbReference>
<dbReference type="EMBL" id="JBHTBX010000004">
    <property type="protein sequence ID" value="MFC7434484.1"/>
    <property type="molecule type" value="Genomic_DNA"/>
</dbReference>
<evidence type="ECO:0000256" key="1">
    <source>
        <dbReference type="ARBA" id="ARBA00004401"/>
    </source>
</evidence>
<evidence type="ECO:0000313" key="12">
    <source>
        <dbReference type="Proteomes" id="UP001596495"/>
    </source>
</evidence>
<dbReference type="PANTHER" id="PTHR38035:SF1">
    <property type="entry name" value="ANCILLARY SECYEG TRANSLOCON SUBUNIT"/>
    <property type="match status" value="1"/>
</dbReference>
<sequence length="222" mass="24628">MAKHLDLEEQEQLDQIKHFWAQYGNLITWVLIIVLGAMAAWNGWRYWERSQSTKAAVLHDELERAAEARDTARLEDALGKLREGFGSTTQASQGALLAAKAFHEQGKQDAARSALSWVVDKGADEAYQAVARLRLAALELEAGQHEQALKRLDGKVPADFQGLFEDRRGDILLAQGKPDEARKHFESAWKSLGERNPYRKLVEVKLASLGVAAAALTASKEP</sequence>
<evidence type="ECO:0000256" key="9">
    <source>
        <dbReference type="SAM" id="Phobius"/>
    </source>
</evidence>
<accession>A0ABW2R8P9</accession>
<keyword evidence="6" id="KW-0143">Chaperone</keyword>